<evidence type="ECO:0000313" key="2">
    <source>
        <dbReference type="Proteomes" id="UP000070544"/>
    </source>
</evidence>
<keyword evidence="2" id="KW-1185">Reference proteome</keyword>
<reference evidence="1 2" key="1">
    <citation type="journal article" date="2015" name="Genome Biol. Evol.">
        <title>Phylogenomic analyses indicate that early fungi evolved digesting cell walls of algal ancestors of land plants.</title>
        <authorList>
            <person name="Chang Y."/>
            <person name="Wang S."/>
            <person name="Sekimoto S."/>
            <person name="Aerts A.L."/>
            <person name="Choi C."/>
            <person name="Clum A."/>
            <person name="LaButti K.M."/>
            <person name="Lindquist E.A."/>
            <person name="Yee Ngan C."/>
            <person name="Ohm R.A."/>
            <person name="Salamov A.A."/>
            <person name="Grigoriev I.V."/>
            <person name="Spatafora J.W."/>
            <person name="Berbee M.L."/>
        </authorList>
    </citation>
    <scope>NUCLEOTIDE SEQUENCE [LARGE SCALE GENOMIC DNA]</scope>
    <source>
        <strain evidence="1 2">JEL478</strain>
    </source>
</reference>
<dbReference type="EMBL" id="KQ965744">
    <property type="protein sequence ID" value="KXS17919.1"/>
    <property type="molecule type" value="Genomic_DNA"/>
</dbReference>
<accession>A0A139AME1</accession>
<dbReference type="Proteomes" id="UP000070544">
    <property type="component" value="Unassembled WGS sequence"/>
</dbReference>
<evidence type="ECO:0000313" key="1">
    <source>
        <dbReference type="EMBL" id="KXS17919.1"/>
    </source>
</evidence>
<protein>
    <submittedName>
        <fullName evidence="1">Uncharacterized protein</fullName>
    </submittedName>
</protein>
<dbReference type="AlphaFoldDB" id="A0A139AME1"/>
<name>A0A139AME1_GONPJ</name>
<organism evidence="1 2">
    <name type="scientific">Gonapodya prolifera (strain JEL478)</name>
    <name type="common">Monoblepharis prolifera</name>
    <dbReference type="NCBI Taxonomy" id="1344416"/>
    <lineage>
        <taxon>Eukaryota</taxon>
        <taxon>Fungi</taxon>
        <taxon>Fungi incertae sedis</taxon>
        <taxon>Chytridiomycota</taxon>
        <taxon>Chytridiomycota incertae sedis</taxon>
        <taxon>Monoblepharidomycetes</taxon>
        <taxon>Monoblepharidales</taxon>
        <taxon>Gonapodyaceae</taxon>
        <taxon>Gonapodya</taxon>
    </lineage>
</organism>
<sequence length="108" mass="12093">MSAVASGRHRLWFWPHNRGLKHTTFWFPLLAETRWVLQEALVSSKGSRIAAHTGGEFDDEQQSDCGHEVSPHNRDLKYAVFWNSTAGRNAVGALATSTDRERALGHPP</sequence>
<gene>
    <name evidence="1" type="ORF">M427DRAFT_30046</name>
</gene>
<proteinExistence type="predicted"/>